<evidence type="ECO:0000313" key="2">
    <source>
        <dbReference type="EMBL" id="VEU43458.1"/>
    </source>
</evidence>
<organism evidence="2 3">
    <name type="scientific">Pseudo-nitzschia multistriata</name>
    <dbReference type="NCBI Taxonomy" id="183589"/>
    <lineage>
        <taxon>Eukaryota</taxon>
        <taxon>Sar</taxon>
        <taxon>Stramenopiles</taxon>
        <taxon>Ochrophyta</taxon>
        <taxon>Bacillariophyta</taxon>
        <taxon>Bacillariophyceae</taxon>
        <taxon>Bacillariophycidae</taxon>
        <taxon>Bacillariales</taxon>
        <taxon>Bacillariaceae</taxon>
        <taxon>Pseudo-nitzschia</taxon>
    </lineage>
</organism>
<dbReference type="AlphaFoldDB" id="A0A448ZN41"/>
<feature type="compositionally biased region" description="Basic and acidic residues" evidence="1">
    <location>
        <begin position="314"/>
        <end position="332"/>
    </location>
</feature>
<proteinExistence type="predicted"/>
<feature type="region of interest" description="Disordered" evidence="1">
    <location>
        <begin position="306"/>
        <end position="332"/>
    </location>
</feature>
<dbReference type="EMBL" id="CAACVS010000550">
    <property type="protein sequence ID" value="VEU43458.1"/>
    <property type="molecule type" value="Genomic_DNA"/>
</dbReference>
<feature type="region of interest" description="Disordered" evidence="1">
    <location>
        <begin position="52"/>
        <end position="87"/>
    </location>
</feature>
<protein>
    <submittedName>
        <fullName evidence="2">Uncharacterized protein</fullName>
    </submittedName>
</protein>
<dbReference type="OrthoDB" id="75724at2759"/>
<evidence type="ECO:0000256" key="1">
    <source>
        <dbReference type="SAM" id="MobiDB-lite"/>
    </source>
</evidence>
<keyword evidence="3" id="KW-1185">Reference proteome</keyword>
<accession>A0A448ZN41</accession>
<dbReference type="Proteomes" id="UP000291116">
    <property type="component" value="Unassembled WGS sequence"/>
</dbReference>
<feature type="unsure residue" description="E or Q" evidence="2">
    <location>
        <position position="117"/>
    </location>
</feature>
<evidence type="ECO:0000313" key="3">
    <source>
        <dbReference type="Proteomes" id="UP000291116"/>
    </source>
</evidence>
<gene>
    <name evidence="2" type="ORF">PSNMU_V1.4_AUG-EV-PASAV3_0104820</name>
</gene>
<reference evidence="2 3" key="1">
    <citation type="submission" date="2019-01" db="EMBL/GenBank/DDBJ databases">
        <authorList>
            <person name="Ferrante I. M."/>
        </authorList>
    </citation>
    <scope>NUCLEOTIDE SEQUENCE [LARGE SCALE GENOMIC DNA]</scope>
    <source>
        <strain evidence="2 3">B856</strain>
    </source>
</reference>
<feature type="compositionally biased region" description="Low complexity" evidence="1">
    <location>
        <begin position="71"/>
        <end position="83"/>
    </location>
</feature>
<name>A0A448ZN41_9STRA</name>
<sequence>MAQIEVQRVHATMAFSEDRSPYDDNVALQMINSQLEAMKILDEKEAQEFGNNADKCEHAPGNENGHNYNQSSKTSGSKKNSSKGPDTFFRRQLEGWRNRHMLESFEAGHLISKEMLEFNLEERNALYEEIHGVTCICPDESPPGMIEMALHNLAIELMMVPSALKTAYEQSQQFPVTYVNTPEFRLRFLRAELFDTKKAALRMIKFLENVLFYFGPKALQRPIRLSDFNRKEMKVMNIGRIQLLPYRDRFGRRIIVGIPAQDHRRQEAHIRAKIHLYLWWVAGESVESQRKGMVFITIHNPDIADSTTTGSTSKMDEDGKTTVDGEKEQQERTKVPSMTFAKIAIKERDCLPLRMAIDVG</sequence>